<dbReference type="InterPro" id="IPR014344">
    <property type="entry name" value="XrtA_polysacc_deacetyl"/>
</dbReference>
<dbReference type="PROSITE" id="PS51677">
    <property type="entry name" value="NODB"/>
    <property type="match status" value="1"/>
</dbReference>
<proteinExistence type="predicted"/>
<comment type="caution">
    <text evidence="2">The sequence shown here is derived from an EMBL/GenBank/DDBJ whole genome shotgun (WGS) entry which is preliminary data.</text>
</comment>
<evidence type="ECO:0000313" key="2">
    <source>
        <dbReference type="EMBL" id="MBT1070859.1"/>
    </source>
</evidence>
<dbReference type="PANTHER" id="PTHR47561:SF1">
    <property type="entry name" value="POLYSACCHARIDE DEACETYLASE FAMILY PROTEIN (AFU_ORTHOLOGUE AFUA_6G05030)"/>
    <property type="match status" value="1"/>
</dbReference>
<dbReference type="Proteomes" id="UP000784128">
    <property type="component" value="Unassembled WGS sequence"/>
</dbReference>
<reference evidence="2 3" key="1">
    <citation type="submission" date="2021-05" db="EMBL/GenBank/DDBJ databases">
        <title>The draft genome of Geobacter chapellei DSM 13688.</title>
        <authorList>
            <person name="Xu Z."/>
            <person name="Masuda Y."/>
            <person name="Itoh H."/>
            <person name="Senoo K."/>
        </authorList>
    </citation>
    <scope>NUCLEOTIDE SEQUENCE [LARGE SCALE GENOMIC DNA]</scope>
    <source>
        <strain evidence="2 3">DSM 13688</strain>
    </source>
</reference>
<dbReference type="Gene3D" id="3.20.20.370">
    <property type="entry name" value="Glycoside hydrolase/deacetylase"/>
    <property type="match status" value="1"/>
</dbReference>
<name>A0ABS5U5C7_9BACT</name>
<sequence>MINALTIDVEDYFHVTAFERQVAYGDWDSYPLRVEHNTERILDILDGFSVKATFFVLGWVAQRCPRLVREIHARGHEIACHSHMHQLVYRLTPQQFRRDIFTAKRVLEDICGEAVRGYRAPSYSITARSLWALDILVEEGFSYDSSIFPINHDIYGIPGGKRFPHEIKTMAGAIKEFPISTFLLELGGWRPRVPIAGGGYLRLFPVALIREAIQRINLREQQPVVVYFHPWEIDPSQPRIRSGLKSRFRHYLNLQGMEHKIHHLLERLHFGSVRDVLADIRPACVPEDQVGAGFLKQKTAQEVIKWS</sequence>
<dbReference type="InterPro" id="IPR011330">
    <property type="entry name" value="Glyco_hydro/deAcase_b/a-brl"/>
</dbReference>
<gene>
    <name evidence="2" type="ORF">KJB30_03610</name>
</gene>
<dbReference type="InterPro" id="IPR045235">
    <property type="entry name" value="PuuE_HpPgdA-like"/>
</dbReference>
<accession>A0ABS5U5C7</accession>
<dbReference type="RefSeq" id="WP_214296577.1">
    <property type="nucleotide sequence ID" value="NZ_JAHDYS010000003.1"/>
</dbReference>
<dbReference type="InterPro" id="IPR022560">
    <property type="entry name" value="DUF3473"/>
</dbReference>
<keyword evidence="3" id="KW-1185">Reference proteome</keyword>
<dbReference type="PANTHER" id="PTHR47561">
    <property type="entry name" value="POLYSACCHARIDE DEACETYLASE FAMILY PROTEIN (AFU_ORTHOLOGUE AFUA_6G05030)"/>
    <property type="match status" value="1"/>
</dbReference>
<dbReference type="Pfam" id="PF01522">
    <property type="entry name" value="Polysacc_deac_1"/>
    <property type="match status" value="1"/>
</dbReference>
<evidence type="ECO:0000259" key="1">
    <source>
        <dbReference type="PROSITE" id="PS51677"/>
    </source>
</evidence>
<dbReference type="EMBL" id="JAHDYS010000003">
    <property type="protein sequence ID" value="MBT1070859.1"/>
    <property type="molecule type" value="Genomic_DNA"/>
</dbReference>
<evidence type="ECO:0000313" key="3">
    <source>
        <dbReference type="Proteomes" id="UP000784128"/>
    </source>
</evidence>
<dbReference type="InterPro" id="IPR002509">
    <property type="entry name" value="NODB_dom"/>
</dbReference>
<dbReference type="CDD" id="cd10941">
    <property type="entry name" value="CE4_PuuE_HpPgdA_like_2"/>
    <property type="match status" value="1"/>
</dbReference>
<dbReference type="Pfam" id="PF11959">
    <property type="entry name" value="DUF3473"/>
    <property type="match status" value="1"/>
</dbReference>
<protein>
    <submittedName>
        <fullName evidence="2">DUF3473 domain-containing protein</fullName>
    </submittedName>
</protein>
<organism evidence="2 3">
    <name type="scientific">Pelotalea chapellei</name>
    <dbReference type="NCBI Taxonomy" id="44671"/>
    <lineage>
        <taxon>Bacteria</taxon>
        <taxon>Pseudomonadati</taxon>
        <taxon>Thermodesulfobacteriota</taxon>
        <taxon>Desulfuromonadia</taxon>
        <taxon>Geobacterales</taxon>
        <taxon>Geobacteraceae</taxon>
        <taxon>Pelotalea</taxon>
    </lineage>
</organism>
<dbReference type="NCBIfam" id="TIGR03006">
    <property type="entry name" value="pepcterm_polyde"/>
    <property type="match status" value="1"/>
</dbReference>
<dbReference type="SUPFAM" id="SSF88713">
    <property type="entry name" value="Glycoside hydrolase/deacetylase"/>
    <property type="match status" value="1"/>
</dbReference>
<feature type="domain" description="NodB homology" evidence="1">
    <location>
        <begin position="20"/>
        <end position="255"/>
    </location>
</feature>